<proteinExistence type="predicted"/>
<dbReference type="AlphaFoldDB" id="A0A821MH84"/>
<dbReference type="InterPro" id="IPR002350">
    <property type="entry name" value="Kazal_dom"/>
</dbReference>
<feature type="chain" id="PRO_5032990708" description="Kazal-like domain-containing protein" evidence="1">
    <location>
        <begin position="20"/>
        <end position="99"/>
    </location>
</feature>
<dbReference type="SMART" id="SM00280">
    <property type="entry name" value="KAZAL"/>
    <property type="match status" value="1"/>
</dbReference>
<dbReference type="Pfam" id="PF07648">
    <property type="entry name" value="Kazal_2"/>
    <property type="match status" value="1"/>
</dbReference>
<dbReference type="Proteomes" id="UP000663880">
    <property type="component" value="Unassembled WGS sequence"/>
</dbReference>
<dbReference type="EMBL" id="CAJOBZ010000003">
    <property type="protein sequence ID" value="CAF4768462.1"/>
    <property type="molecule type" value="Genomic_DNA"/>
</dbReference>
<dbReference type="CDD" id="cd00104">
    <property type="entry name" value="KAZAL_FS"/>
    <property type="match status" value="1"/>
</dbReference>
<keyword evidence="1" id="KW-0732">Signal</keyword>
<protein>
    <recommendedName>
        <fullName evidence="2">Kazal-like domain-containing protein</fullName>
    </recommendedName>
</protein>
<feature type="signal peptide" evidence="1">
    <location>
        <begin position="1"/>
        <end position="19"/>
    </location>
</feature>
<dbReference type="PROSITE" id="PS51465">
    <property type="entry name" value="KAZAL_2"/>
    <property type="match status" value="1"/>
</dbReference>
<gene>
    <name evidence="3" type="ORF">PMACD_LOCUS1687</name>
</gene>
<name>A0A821MH84_9NEOP</name>
<dbReference type="Gene3D" id="3.30.60.30">
    <property type="match status" value="1"/>
</dbReference>
<accession>A0A821MH84</accession>
<feature type="domain" description="Kazal-like" evidence="2">
    <location>
        <begin position="14"/>
        <end position="68"/>
    </location>
</feature>
<dbReference type="OrthoDB" id="328123at2759"/>
<keyword evidence="4" id="KW-1185">Reference proteome</keyword>
<comment type="caution">
    <text evidence="3">The sequence shown here is derived from an EMBL/GenBank/DDBJ whole genome shotgun (WGS) entry which is preliminary data.</text>
</comment>
<evidence type="ECO:0000256" key="1">
    <source>
        <dbReference type="SAM" id="SignalP"/>
    </source>
</evidence>
<dbReference type="SUPFAM" id="SSF100895">
    <property type="entry name" value="Kazal-type serine protease inhibitors"/>
    <property type="match status" value="1"/>
</dbReference>
<reference evidence="3" key="1">
    <citation type="submission" date="2021-02" db="EMBL/GenBank/DDBJ databases">
        <authorList>
            <person name="Steward A R."/>
        </authorList>
    </citation>
    <scope>NUCLEOTIDE SEQUENCE</scope>
</reference>
<evidence type="ECO:0000259" key="2">
    <source>
        <dbReference type="PROSITE" id="PS51465"/>
    </source>
</evidence>
<organism evidence="3 4">
    <name type="scientific">Pieris macdunnoughi</name>
    <dbReference type="NCBI Taxonomy" id="345717"/>
    <lineage>
        <taxon>Eukaryota</taxon>
        <taxon>Metazoa</taxon>
        <taxon>Ecdysozoa</taxon>
        <taxon>Arthropoda</taxon>
        <taxon>Hexapoda</taxon>
        <taxon>Insecta</taxon>
        <taxon>Pterygota</taxon>
        <taxon>Neoptera</taxon>
        <taxon>Endopterygota</taxon>
        <taxon>Lepidoptera</taxon>
        <taxon>Glossata</taxon>
        <taxon>Ditrysia</taxon>
        <taxon>Papilionoidea</taxon>
        <taxon>Pieridae</taxon>
        <taxon>Pierinae</taxon>
        <taxon>Pieris</taxon>
    </lineage>
</organism>
<evidence type="ECO:0000313" key="4">
    <source>
        <dbReference type="Proteomes" id="UP000663880"/>
    </source>
</evidence>
<dbReference type="InterPro" id="IPR036058">
    <property type="entry name" value="Kazal_dom_sf"/>
</dbReference>
<sequence length="99" mass="10877">MRLIIACVTILGMARAALAMSPFCTNCKPTSPVCGSDWKTYSSECSLKCENLYNLNPPVVIYNGPCEDLLPKPDPNPYQPCNLLDIYNPCVLMGAHKSH</sequence>
<evidence type="ECO:0000313" key="3">
    <source>
        <dbReference type="EMBL" id="CAF4768462.1"/>
    </source>
</evidence>